<reference evidence="2 3" key="1">
    <citation type="submission" date="2016-10" db="EMBL/GenBank/DDBJ databases">
        <authorList>
            <person name="de Groot N.N."/>
        </authorList>
    </citation>
    <scope>NUCLEOTIDE SEQUENCE [LARGE SCALE GENOMIC DNA]</scope>
    <source>
        <strain evidence="2 3">OK461</strain>
    </source>
</reference>
<name>A0A1I2XDG3_9ACTN</name>
<dbReference type="Proteomes" id="UP000181942">
    <property type="component" value="Unassembled WGS sequence"/>
</dbReference>
<dbReference type="GO" id="GO:0017148">
    <property type="term" value="P:negative regulation of translation"/>
    <property type="evidence" value="ECO:0007669"/>
    <property type="project" value="InterPro"/>
</dbReference>
<evidence type="ECO:0000313" key="3">
    <source>
        <dbReference type="Proteomes" id="UP000181942"/>
    </source>
</evidence>
<dbReference type="EMBL" id="FONR01000045">
    <property type="protein sequence ID" value="SFH11077.1"/>
    <property type="molecule type" value="Genomic_DNA"/>
</dbReference>
<organism evidence="2 3">
    <name type="scientific">Streptomyces mirabilis</name>
    <dbReference type="NCBI Taxonomy" id="68239"/>
    <lineage>
        <taxon>Bacteria</taxon>
        <taxon>Bacillati</taxon>
        <taxon>Actinomycetota</taxon>
        <taxon>Actinomycetes</taxon>
        <taxon>Kitasatosporales</taxon>
        <taxon>Streptomycetaceae</taxon>
        <taxon>Streptomyces</taxon>
    </lineage>
</organism>
<dbReference type="InterPro" id="IPR016138">
    <property type="entry name" value="Ribosome_inactivat_prot_sub1"/>
</dbReference>
<dbReference type="Pfam" id="PF00161">
    <property type="entry name" value="RIP"/>
    <property type="match status" value="1"/>
</dbReference>
<dbReference type="InterPro" id="IPR001574">
    <property type="entry name" value="Ribosome_inactivat_prot"/>
</dbReference>
<dbReference type="InterPro" id="IPR036041">
    <property type="entry name" value="Ribosome-inact_prot_sf"/>
</dbReference>
<proteinExistence type="predicted"/>
<dbReference type="Gene3D" id="3.40.420.10">
    <property type="entry name" value="Ricin (A subunit), domain 1"/>
    <property type="match status" value="1"/>
</dbReference>
<gene>
    <name evidence="2" type="ORF">SAMN02787118_14522</name>
</gene>
<feature type="region of interest" description="Disordered" evidence="1">
    <location>
        <begin position="1"/>
        <end position="22"/>
    </location>
</feature>
<evidence type="ECO:0000256" key="1">
    <source>
        <dbReference type="SAM" id="MobiDB-lite"/>
    </source>
</evidence>
<dbReference type="AlphaFoldDB" id="A0A1I2XDG3"/>
<accession>A0A1I2XDG3</accession>
<protein>
    <submittedName>
        <fullName evidence="2">Ribosome inactivating protein</fullName>
    </submittedName>
</protein>
<dbReference type="GO" id="GO:0030598">
    <property type="term" value="F:rRNA N-glycosylase activity"/>
    <property type="evidence" value="ECO:0007669"/>
    <property type="project" value="InterPro"/>
</dbReference>
<sequence>MQRSLVNNTVEGSTNLIDHTNPNAIGATEAAIHTEDGHELRLRFRTSDLYLVGWYDSTDRYRYIGPATEARIPGDYVSNAQQLVAGADYGALEREGGFDRTTMVFSRIATEADAMSLWKSTNERR</sequence>
<dbReference type="SUPFAM" id="SSF56371">
    <property type="entry name" value="Ribosome inactivating proteins (RIP)"/>
    <property type="match status" value="1"/>
</dbReference>
<evidence type="ECO:0000313" key="2">
    <source>
        <dbReference type="EMBL" id="SFH11077.1"/>
    </source>
</evidence>